<dbReference type="AlphaFoldDB" id="A0A315ZU50"/>
<dbReference type="Gene3D" id="3.40.50.300">
    <property type="entry name" value="P-loop containing nucleotide triphosphate hydrolases"/>
    <property type="match status" value="1"/>
</dbReference>
<dbReference type="InterPro" id="IPR027417">
    <property type="entry name" value="P-loop_NTPase"/>
</dbReference>
<name>A0A315ZU50_9FIRM</name>
<evidence type="ECO:0000313" key="2">
    <source>
        <dbReference type="Proteomes" id="UP000254051"/>
    </source>
</evidence>
<organism evidence="1 2">
    <name type="scientific">Faecalicatena contorta</name>
    <dbReference type="NCBI Taxonomy" id="39482"/>
    <lineage>
        <taxon>Bacteria</taxon>
        <taxon>Bacillati</taxon>
        <taxon>Bacillota</taxon>
        <taxon>Clostridia</taxon>
        <taxon>Lachnospirales</taxon>
        <taxon>Lachnospiraceae</taxon>
        <taxon>Faecalicatena</taxon>
    </lineage>
</organism>
<proteinExistence type="predicted"/>
<gene>
    <name evidence="1" type="ORF">SAMN05216529_10821</name>
</gene>
<accession>A0A315ZU50</accession>
<sequence length="309" mass="35672">MHPKNFVICDVEQEYARNLIKAIGARKNLGFQMHLFQDLEQLEEFSKQKNIHIILLGEDYPVQERQQIKADKRYILVKGDDKELLPEEKGIYKYQSSDMILTHILEETMNGDELIRRNKNITGGQLIGVYSPIHRIGKTQFAMELAKDLTKNGAVLYLNLEEYSGCSYYFPENEGYNLGDLLYYIRQEKGNLGLRISAMAGRIGEMDYISPIPVIQDLRAVKEKEWIKLFEQIFANCIYKTVILDLGDGVDGLYQILRMCYTVYTLYIDDAVSQAKLKQYVGNLRQTGYEDVLEHTIQKKVEIRAGEGT</sequence>
<dbReference type="RefSeq" id="WP_109712014.1">
    <property type="nucleotide sequence ID" value="NZ_QGDS01000008.1"/>
</dbReference>
<protein>
    <recommendedName>
        <fullName evidence="3">Flp pilus assembly protein, ATPase CpaE</fullName>
    </recommendedName>
</protein>
<reference evidence="2" key="1">
    <citation type="submission" date="2017-07" db="EMBL/GenBank/DDBJ databases">
        <authorList>
            <person name="Varghese N."/>
            <person name="Submissions S."/>
        </authorList>
    </citation>
    <scope>NUCLEOTIDE SEQUENCE [LARGE SCALE GENOMIC DNA]</scope>
    <source>
        <strain evidence="2">NLAE-zl-C134</strain>
    </source>
</reference>
<dbReference type="EMBL" id="UHJJ01000008">
    <property type="protein sequence ID" value="SUQ14796.1"/>
    <property type="molecule type" value="Genomic_DNA"/>
</dbReference>
<dbReference type="Proteomes" id="UP000254051">
    <property type="component" value="Unassembled WGS sequence"/>
</dbReference>
<dbReference type="OrthoDB" id="9777019at2"/>
<dbReference type="Gene3D" id="3.40.50.10850">
    <property type="entry name" value="Ntrc-like two-domain protein"/>
    <property type="match status" value="1"/>
</dbReference>
<keyword evidence="2" id="KW-1185">Reference proteome</keyword>
<evidence type="ECO:0008006" key="3">
    <source>
        <dbReference type="Google" id="ProtNLM"/>
    </source>
</evidence>
<evidence type="ECO:0000313" key="1">
    <source>
        <dbReference type="EMBL" id="SUQ14796.1"/>
    </source>
</evidence>